<proteinExistence type="predicted"/>
<gene>
    <name evidence="2" type="ORF">LTR97_008193</name>
</gene>
<accession>A0AAN7ZYP5</accession>
<name>A0AAN7ZYP5_9PEZI</name>
<organism evidence="2 3">
    <name type="scientific">Elasticomyces elasticus</name>
    <dbReference type="NCBI Taxonomy" id="574655"/>
    <lineage>
        <taxon>Eukaryota</taxon>
        <taxon>Fungi</taxon>
        <taxon>Dikarya</taxon>
        <taxon>Ascomycota</taxon>
        <taxon>Pezizomycotina</taxon>
        <taxon>Dothideomycetes</taxon>
        <taxon>Dothideomycetidae</taxon>
        <taxon>Mycosphaerellales</taxon>
        <taxon>Teratosphaeriaceae</taxon>
        <taxon>Elasticomyces</taxon>
    </lineage>
</organism>
<evidence type="ECO:0000259" key="1">
    <source>
        <dbReference type="Pfam" id="PF09458"/>
    </source>
</evidence>
<protein>
    <recommendedName>
        <fullName evidence="1">H-type lectin domain-containing protein</fullName>
    </recommendedName>
</protein>
<dbReference type="GO" id="GO:0030246">
    <property type="term" value="F:carbohydrate binding"/>
    <property type="evidence" value="ECO:0007669"/>
    <property type="project" value="InterPro"/>
</dbReference>
<dbReference type="Proteomes" id="UP001310594">
    <property type="component" value="Unassembled WGS sequence"/>
</dbReference>
<sequence>MSTLGINPQSDVGFTHLTDEHPDTGVFRLSDVRPRPGQADRGGSCIMRIPKGRYEDVPSLVNGLQSCDLDHTSKDANGNDSLWFDQWFSTPEASDGGYTFRTVLRAWNSSQQTHLINDATMVWLEKKPTATRCLSWELLTEVGACNCRGSRLAIYGPTWKYGAETELYAWLSDFEFTDPARTGFAVNSWASDITATGFLANVSGSTSLTKCTYSWIAVPKNKKGAACGSFGTADVVDRKGLAPRNTGRVEFEKGKFNKKPTVIAALSSFDLAGGRDLRIGVEVEDVSKTGFTWHLRELRPGLSSVHDADARQIPGETTLTMLCGAQPRLILLSDTTDSGTISSVADQRMHGSTEVFTTA</sequence>
<dbReference type="EMBL" id="JAVRQU010000013">
    <property type="protein sequence ID" value="KAK5695773.1"/>
    <property type="molecule type" value="Genomic_DNA"/>
</dbReference>
<dbReference type="InterPro" id="IPR037221">
    <property type="entry name" value="H-type_lectin_dom_sf"/>
</dbReference>
<evidence type="ECO:0000313" key="3">
    <source>
        <dbReference type="Proteomes" id="UP001310594"/>
    </source>
</evidence>
<dbReference type="AlphaFoldDB" id="A0AAN7ZYP5"/>
<dbReference type="SUPFAM" id="SSF141086">
    <property type="entry name" value="Agglutinin HPA-like"/>
    <property type="match status" value="1"/>
</dbReference>
<dbReference type="Gene3D" id="2.60.40.2080">
    <property type="match status" value="1"/>
</dbReference>
<dbReference type="GO" id="GO:0007155">
    <property type="term" value="P:cell adhesion"/>
    <property type="evidence" value="ECO:0007669"/>
    <property type="project" value="InterPro"/>
</dbReference>
<feature type="domain" description="H-type lectin" evidence="1">
    <location>
        <begin position="248"/>
        <end position="297"/>
    </location>
</feature>
<dbReference type="Pfam" id="PF09458">
    <property type="entry name" value="H_lectin"/>
    <property type="match status" value="1"/>
</dbReference>
<evidence type="ECO:0000313" key="2">
    <source>
        <dbReference type="EMBL" id="KAK5695773.1"/>
    </source>
</evidence>
<dbReference type="InterPro" id="IPR019019">
    <property type="entry name" value="H-type_lectin_domain"/>
</dbReference>
<reference evidence="2" key="1">
    <citation type="submission" date="2023-08" db="EMBL/GenBank/DDBJ databases">
        <title>Black Yeasts Isolated from many extreme environments.</title>
        <authorList>
            <person name="Coleine C."/>
            <person name="Stajich J.E."/>
            <person name="Selbmann L."/>
        </authorList>
    </citation>
    <scope>NUCLEOTIDE SEQUENCE</scope>
    <source>
        <strain evidence="2">CCFEE 5810</strain>
    </source>
</reference>
<comment type="caution">
    <text evidence="2">The sequence shown here is derived from an EMBL/GenBank/DDBJ whole genome shotgun (WGS) entry which is preliminary data.</text>
</comment>